<keyword evidence="2" id="KW-0072">Autophagy</keyword>
<protein>
    <recommendedName>
        <fullName evidence="2">Cysteine protease</fullName>
        <ecNumber evidence="2">3.4.22.-</ecNumber>
    </recommendedName>
</protein>
<evidence type="ECO:0000256" key="1">
    <source>
        <dbReference type="ARBA" id="ARBA00006315"/>
    </source>
</evidence>
<dbReference type="GO" id="GO:0006914">
    <property type="term" value="P:autophagy"/>
    <property type="evidence" value="ECO:0007669"/>
    <property type="project" value="UniProtKB-KW"/>
</dbReference>
<evidence type="ECO:0000256" key="3">
    <source>
        <dbReference type="SAM" id="MobiDB-lite"/>
    </source>
</evidence>
<keyword evidence="2" id="KW-0653">Protein transport</keyword>
<organism evidence="5 6">
    <name type="scientific">Symbiochloris irregularis</name>
    <dbReference type="NCBI Taxonomy" id="706552"/>
    <lineage>
        <taxon>Eukaryota</taxon>
        <taxon>Viridiplantae</taxon>
        <taxon>Chlorophyta</taxon>
        <taxon>core chlorophytes</taxon>
        <taxon>Trebouxiophyceae</taxon>
        <taxon>Trebouxiales</taxon>
        <taxon>Trebouxiaceae</taxon>
        <taxon>Symbiochloris</taxon>
    </lineage>
</organism>
<keyword evidence="6" id="KW-1185">Reference proteome</keyword>
<dbReference type="InterPro" id="IPR046792">
    <property type="entry name" value="Peptidase_C54_cat"/>
</dbReference>
<keyword evidence="2" id="KW-0645">Protease</keyword>
<feature type="domain" description="Peptidase C54 catalytic" evidence="4">
    <location>
        <begin position="329"/>
        <end position="599"/>
    </location>
</feature>
<keyword evidence="2" id="KW-0378">Hydrolase</keyword>
<dbReference type="Pfam" id="PF01875">
    <property type="entry name" value="Memo"/>
    <property type="match status" value="1"/>
</dbReference>
<dbReference type="InterPro" id="IPR038765">
    <property type="entry name" value="Papain-like_cys_pep_sf"/>
</dbReference>
<comment type="caution">
    <text evidence="5">The sequence shown here is derived from an EMBL/GenBank/DDBJ whole genome shotgun (WGS) entry which is preliminary data.</text>
</comment>
<dbReference type="EC" id="3.4.22.-" evidence="2"/>
<feature type="region of interest" description="Disordered" evidence="3">
    <location>
        <begin position="626"/>
        <end position="650"/>
    </location>
</feature>
<dbReference type="PANTHER" id="PTHR11060:SF0">
    <property type="entry name" value="PROTEIN MEMO1"/>
    <property type="match status" value="1"/>
</dbReference>
<dbReference type="Proteomes" id="UP001465755">
    <property type="component" value="Unassembled WGS sequence"/>
</dbReference>
<dbReference type="GO" id="GO:0019786">
    <property type="term" value="F:protein-phosphatidylethanolamide deconjugating activity"/>
    <property type="evidence" value="ECO:0007669"/>
    <property type="project" value="InterPro"/>
</dbReference>
<dbReference type="AlphaFoldDB" id="A0AAW1P7J9"/>
<evidence type="ECO:0000256" key="2">
    <source>
        <dbReference type="RuleBase" id="RU363115"/>
    </source>
</evidence>
<comment type="similarity">
    <text evidence="1">Belongs to the MEMO1 family.</text>
</comment>
<dbReference type="GO" id="GO:0008234">
    <property type="term" value="F:cysteine-type peptidase activity"/>
    <property type="evidence" value="ECO:0007669"/>
    <property type="project" value="InterPro"/>
</dbReference>
<dbReference type="GO" id="GO:0006508">
    <property type="term" value="P:proteolysis"/>
    <property type="evidence" value="ECO:0007669"/>
    <property type="project" value="UniProtKB-KW"/>
</dbReference>
<proteinExistence type="inferred from homology"/>
<keyword evidence="2" id="KW-0813">Transport</keyword>
<name>A0AAW1P7J9_9CHLO</name>
<sequence length="650" mass="71490">MPQTTRRASHSGSWYKNSGTELLAGIEKWLAAVPGDADCKARAVISPHAGHVYCGHVMAHAYKHLDTSASRVFVLGPSHHHYTSKCMLSRAETYQTPIGDIQIDQQVCRDLEATGLFDHMNSSIDEAEHSLELQLPFIHATMRHKSYTLIPIMVGRLTVESEEMFGRVLAPYLDDPANVFVISSDFCHWGSRFSYTYYDPSMGQIHECIEKLDRLGMDLIEQGKPQAFAAYLKQYHNTICGRHPIGVFLNMLQACKTRCADGLPKLGFYTQFRLGLSSSYYRMAQAFGLKRLLQANSLPESTAPMWLLGNKYENAEQGGQHLSQEVWSAIMSDWFSRVWITYREGFPAIQGTCTSDVGWGCTLRTGQMMLAQALLQHLVGRRWRRPLDNVCPTEVAQILHWFLDDPAPQHAFSIHSLCAAGQGRGITVGQWLGPSTCCHALHALVSKTKPGGLCTHIVSSPGGGAPVLYSSRVADLLLLDPSEPGSSKGLLLFVPLVLGTGKTLNARYIPQLQQVLQWQQSAGIVGGRPGSSLYFVGCQDQNVLFLDPHTLQQVVTQDSELGTYFCDQLRCMPLANMDPSLALGFYCSGADDFADLCQRLSALERQSGGAPLLCVVEGQGEPAWETSLDTPISSAAGSPSAQKGGDWEFL</sequence>
<dbReference type="GO" id="GO:0015031">
    <property type="term" value="P:protein transport"/>
    <property type="evidence" value="ECO:0007669"/>
    <property type="project" value="UniProtKB-KW"/>
</dbReference>
<dbReference type="Gene3D" id="3.40.830.10">
    <property type="entry name" value="LigB-like"/>
    <property type="match status" value="1"/>
</dbReference>
<evidence type="ECO:0000313" key="6">
    <source>
        <dbReference type="Proteomes" id="UP001465755"/>
    </source>
</evidence>
<comment type="subcellular location">
    <subcellularLocation>
        <location evidence="2">Cytoplasm</location>
    </subcellularLocation>
</comment>
<dbReference type="PANTHER" id="PTHR11060">
    <property type="entry name" value="PROTEIN MEMO1"/>
    <property type="match status" value="1"/>
</dbReference>
<comment type="function">
    <text evidence="2">Cysteine protease that plays a key role in autophagy by mediating both proteolytic activation and delipidation of ATG8 family proteins.</text>
</comment>
<dbReference type="EMBL" id="JALJOQ010000051">
    <property type="protein sequence ID" value="KAK9804481.1"/>
    <property type="molecule type" value="Genomic_DNA"/>
</dbReference>
<feature type="compositionally biased region" description="Polar residues" evidence="3">
    <location>
        <begin position="627"/>
        <end position="641"/>
    </location>
</feature>
<gene>
    <name evidence="5" type="ORF">WJX73_007788</name>
</gene>
<dbReference type="HAMAP" id="MF_00055">
    <property type="entry name" value="MEMO1"/>
    <property type="match status" value="1"/>
</dbReference>
<comment type="similarity">
    <text evidence="2">Belongs to the peptidase C54 family.</text>
</comment>
<dbReference type="SUPFAM" id="SSF54001">
    <property type="entry name" value="Cysteine proteinases"/>
    <property type="match status" value="1"/>
</dbReference>
<dbReference type="InterPro" id="IPR002737">
    <property type="entry name" value="MEMO1_fam"/>
</dbReference>
<dbReference type="CDD" id="cd07361">
    <property type="entry name" value="MEMO_like"/>
    <property type="match status" value="1"/>
</dbReference>
<evidence type="ECO:0000259" key="4">
    <source>
        <dbReference type="Pfam" id="PF03416"/>
    </source>
</evidence>
<dbReference type="NCBIfam" id="TIGR04336">
    <property type="entry name" value="AmmeMemoSam_B"/>
    <property type="match status" value="1"/>
</dbReference>
<dbReference type="Pfam" id="PF03416">
    <property type="entry name" value="Peptidase_C54"/>
    <property type="match status" value="1"/>
</dbReference>
<dbReference type="GO" id="GO:0005737">
    <property type="term" value="C:cytoplasm"/>
    <property type="evidence" value="ECO:0007669"/>
    <property type="project" value="UniProtKB-SubCell"/>
</dbReference>
<keyword evidence="2" id="KW-0963">Cytoplasm</keyword>
<accession>A0AAW1P7J9</accession>
<reference evidence="5 6" key="1">
    <citation type="journal article" date="2024" name="Nat. Commun.">
        <title>Phylogenomics reveals the evolutionary origins of lichenization in chlorophyte algae.</title>
        <authorList>
            <person name="Puginier C."/>
            <person name="Libourel C."/>
            <person name="Otte J."/>
            <person name="Skaloud P."/>
            <person name="Haon M."/>
            <person name="Grisel S."/>
            <person name="Petersen M."/>
            <person name="Berrin J.G."/>
            <person name="Delaux P.M."/>
            <person name="Dal Grande F."/>
            <person name="Keller J."/>
        </authorList>
    </citation>
    <scope>NUCLEOTIDE SEQUENCE [LARGE SCALE GENOMIC DNA]</scope>
    <source>
        <strain evidence="5 6">SAG 2036</strain>
    </source>
</reference>
<evidence type="ECO:0000313" key="5">
    <source>
        <dbReference type="EMBL" id="KAK9804481.1"/>
    </source>
</evidence>